<dbReference type="InterPro" id="IPR011598">
    <property type="entry name" value="bHLH_dom"/>
</dbReference>
<feature type="compositionally biased region" description="Polar residues" evidence="5">
    <location>
        <begin position="26"/>
        <end position="43"/>
    </location>
</feature>
<dbReference type="GO" id="GO:0046983">
    <property type="term" value="F:protein dimerization activity"/>
    <property type="evidence" value="ECO:0007669"/>
    <property type="project" value="InterPro"/>
</dbReference>
<keyword evidence="3" id="KW-0238">DNA-binding</keyword>
<comment type="caution">
    <text evidence="8">The sequence shown here is derived from an EMBL/GenBank/DDBJ whole genome shotgun (WGS) entry which is preliminary data.</text>
</comment>
<keyword evidence="2" id="KW-0524">Neurogenesis</keyword>
<dbReference type="AlphaFoldDB" id="A0A3S3PFU2"/>
<dbReference type="Pfam" id="PF00010">
    <property type="entry name" value="HLH"/>
    <property type="match status" value="1"/>
</dbReference>
<dbReference type="EMBL" id="NCKU01000750">
    <property type="protein sequence ID" value="RWS14339.1"/>
    <property type="molecule type" value="Genomic_DNA"/>
</dbReference>
<dbReference type="PANTHER" id="PTHR23349:SF108">
    <property type="entry name" value="BHLH DOMAIN-CONTAINING PROTEIN"/>
    <property type="match status" value="1"/>
</dbReference>
<dbReference type="GO" id="GO:0000981">
    <property type="term" value="F:DNA-binding transcription factor activity, RNA polymerase II-specific"/>
    <property type="evidence" value="ECO:0007669"/>
    <property type="project" value="TreeGrafter"/>
</dbReference>
<feature type="region of interest" description="Disordered" evidence="5">
    <location>
        <begin position="198"/>
        <end position="220"/>
    </location>
</feature>
<feature type="compositionally biased region" description="Low complexity" evidence="5">
    <location>
        <begin position="44"/>
        <end position="58"/>
    </location>
</feature>
<comment type="subcellular location">
    <subcellularLocation>
        <location evidence="1">Nucleus</location>
    </subcellularLocation>
</comment>
<organism evidence="8 9">
    <name type="scientific">Dinothrombium tinctorium</name>
    <dbReference type="NCBI Taxonomy" id="1965070"/>
    <lineage>
        <taxon>Eukaryota</taxon>
        <taxon>Metazoa</taxon>
        <taxon>Ecdysozoa</taxon>
        <taxon>Arthropoda</taxon>
        <taxon>Chelicerata</taxon>
        <taxon>Arachnida</taxon>
        <taxon>Acari</taxon>
        <taxon>Acariformes</taxon>
        <taxon>Trombidiformes</taxon>
        <taxon>Prostigmata</taxon>
        <taxon>Anystina</taxon>
        <taxon>Parasitengona</taxon>
        <taxon>Trombidioidea</taxon>
        <taxon>Trombidiidae</taxon>
        <taxon>Dinothrombium</taxon>
    </lineage>
</organism>
<dbReference type="OrthoDB" id="5976910at2759"/>
<reference evidence="8 9" key="1">
    <citation type="journal article" date="2018" name="Gigascience">
        <title>Genomes of trombidid mites reveal novel predicted allergens and laterally-transferred genes associated with secondary metabolism.</title>
        <authorList>
            <person name="Dong X."/>
            <person name="Chaisiri K."/>
            <person name="Xia D."/>
            <person name="Armstrong S.D."/>
            <person name="Fang Y."/>
            <person name="Donnelly M.J."/>
            <person name="Kadowaki T."/>
            <person name="McGarry J.W."/>
            <person name="Darby A.C."/>
            <person name="Makepeace B.L."/>
        </authorList>
    </citation>
    <scope>NUCLEOTIDE SEQUENCE [LARGE SCALE GENOMIC DNA]</scope>
    <source>
        <strain evidence="8">UoL-WK</strain>
    </source>
</reference>
<dbReference type="STRING" id="1965070.A0A3S3PFU2"/>
<feature type="domain" description="BHLH" evidence="6">
    <location>
        <begin position="83"/>
        <end position="135"/>
    </location>
</feature>
<dbReference type="FunFam" id="4.10.280.10:FF:000029">
    <property type="entry name" value="Achaete-scute family bHLH transcription factor 1"/>
    <property type="match status" value="1"/>
</dbReference>
<feature type="compositionally biased region" description="Low complexity" evidence="5">
    <location>
        <begin position="202"/>
        <end position="216"/>
    </location>
</feature>
<feature type="region of interest" description="Disordered" evidence="5">
    <location>
        <begin position="26"/>
        <end position="60"/>
    </location>
</feature>
<dbReference type="PROSITE" id="PS50888">
    <property type="entry name" value="BHLH"/>
    <property type="match status" value="1"/>
</dbReference>
<dbReference type="SMART" id="SM00353">
    <property type="entry name" value="HLH"/>
    <property type="match status" value="1"/>
</dbReference>
<evidence type="ECO:0000256" key="5">
    <source>
        <dbReference type="SAM" id="MobiDB-lite"/>
    </source>
</evidence>
<proteinExistence type="predicted"/>
<dbReference type="EMBL" id="NCKU01000765">
    <property type="protein sequence ID" value="RWS14262.1"/>
    <property type="molecule type" value="Genomic_DNA"/>
</dbReference>
<keyword evidence="4" id="KW-0539">Nucleus</keyword>
<evidence type="ECO:0000313" key="9">
    <source>
        <dbReference type="Proteomes" id="UP000285301"/>
    </source>
</evidence>
<dbReference type="InterPro" id="IPR050283">
    <property type="entry name" value="E-box_TF_Regulators"/>
</dbReference>
<evidence type="ECO:0000313" key="7">
    <source>
        <dbReference type="EMBL" id="RWS14262.1"/>
    </source>
</evidence>
<dbReference type="Proteomes" id="UP000285301">
    <property type="component" value="Unassembled WGS sequence"/>
</dbReference>
<accession>A0A3S3PFU2</accession>
<dbReference type="InterPro" id="IPR036638">
    <property type="entry name" value="HLH_DNA-bd_sf"/>
</dbReference>
<dbReference type="GO" id="GO:0007399">
    <property type="term" value="P:nervous system development"/>
    <property type="evidence" value="ECO:0007669"/>
    <property type="project" value="UniProtKB-KW"/>
</dbReference>
<evidence type="ECO:0000256" key="1">
    <source>
        <dbReference type="ARBA" id="ARBA00004123"/>
    </source>
</evidence>
<dbReference type="PANTHER" id="PTHR23349">
    <property type="entry name" value="BASIC HELIX-LOOP-HELIX TRANSCRIPTION FACTOR, TWIST"/>
    <property type="match status" value="1"/>
</dbReference>
<evidence type="ECO:0000313" key="8">
    <source>
        <dbReference type="EMBL" id="RWS14339.1"/>
    </source>
</evidence>
<dbReference type="SUPFAM" id="SSF47459">
    <property type="entry name" value="HLH, helix-loop-helix DNA-binding domain"/>
    <property type="match status" value="1"/>
</dbReference>
<reference evidence="8" key="2">
    <citation type="submission" date="2018-11" db="EMBL/GenBank/DDBJ databases">
        <title>Trombidioid mite genomics.</title>
        <authorList>
            <person name="Dong X."/>
        </authorList>
    </citation>
    <scope>NUCLEOTIDE SEQUENCE</scope>
    <source>
        <strain evidence="8">UoL-WK</strain>
    </source>
</reference>
<dbReference type="GO" id="GO:0000977">
    <property type="term" value="F:RNA polymerase II transcription regulatory region sequence-specific DNA binding"/>
    <property type="evidence" value="ECO:0007669"/>
    <property type="project" value="TreeGrafter"/>
</dbReference>
<name>A0A3S3PFU2_9ACAR</name>
<evidence type="ECO:0000256" key="4">
    <source>
        <dbReference type="ARBA" id="ARBA00023242"/>
    </source>
</evidence>
<evidence type="ECO:0000256" key="2">
    <source>
        <dbReference type="ARBA" id="ARBA00022902"/>
    </source>
</evidence>
<protein>
    <recommendedName>
        <fullName evidence="6">BHLH domain-containing protein</fullName>
    </recommendedName>
</protein>
<dbReference type="Gene3D" id="4.10.280.10">
    <property type="entry name" value="Helix-loop-helix DNA-binding domain"/>
    <property type="match status" value="1"/>
</dbReference>
<dbReference type="GO" id="GO:0005634">
    <property type="term" value="C:nucleus"/>
    <property type="evidence" value="ECO:0007669"/>
    <property type="project" value="UniProtKB-SubCell"/>
</dbReference>
<keyword evidence="9" id="KW-1185">Reference proteome</keyword>
<evidence type="ECO:0000259" key="6">
    <source>
        <dbReference type="PROSITE" id="PS50888"/>
    </source>
</evidence>
<evidence type="ECO:0000256" key="3">
    <source>
        <dbReference type="ARBA" id="ARBA00023125"/>
    </source>
</evidence>
<gene>
    <name evidence="7" type="ORF">B4U79_00757</name>
    <name evidence="8" type="ORF">B4U79_11104</name>
</gene>
<sequence>MPGTSLFYESQLSNFSSHATTVDSTSMSHAYESPHQNKNCTKRSYSSTVSHQASSSSSPQLLRCKRRVNFGGLGYSLPQPQPIAVARRNERERNRVKMVNLGFATLRQHIPNGAKNKKMSKVETLRSAVEYISELQSLLQQFENNSYRGKQVPKSEGDYKSEIDAKFNPNSNTLQSSFSNVENGSYYNASLPSSITCASQERSSGSPRSPKSSVGSDLSYDSFEGTEKHFAEDADLFDFTSLLS</sequence>